<comment type="caution">
    <text evidence="1">The sequence shown here is derived from an EMBL/GenBank/DDBJ whole genome shotgun (WGS) entry which is preliminary data.</text>
</comment>
<protein>
    <submittedName>
        <fullName evidence="1">Uncharacterized protein</fullName>
    </submittedName>
</protein>
<reference evidence="1" key="1">
    <citation type="submission" date="2022-10" db="EMBL/GenBank/DDBJ databases">
        <title>Novel sulphate-reducing endosymbionts in the free-living metamonad Anaeramoeba.</title>
        <authorList>
            <person name="Jerlstrom-Hultqvist J."/>
            <person name="Cepicka I."/>
            <person name="Gallot-Lavallee L."/>
            <person name="Salas-Leiva D."/>
            <person name="Curtis B.A."/>
            <person name="Zahonova K."/>
            <person name="Pipaliya S."/>
            <person name="Dacks J."/>
            <person name="Roger A.J."/>
        </authorList>
    </citation>
    <scope>NUCLEOTIDE SEQUENCE</scope>
    <source>
        <strain evidence="1">BMAN</strain>
    </source>
</reference>
<accession>A0A9Q0LI53</accession>
<sequence>MILKMILKILKINIKIKIKKINNLPHIHLWRIIANLNKKKNLSFIEQLFQQQTILPNSQILKYTDDPPVYLVLIGASSYLFSFLNSRESEFFISKFKEIQEMESEEKKMKESNSKKETKLLKKYRTEGSIIPKSKQYQQKEEIKFNIFLINSRLKTSIPGIIYLDSLGIKVSQKNGKNEWFVLYNEVDVMLHPRLARVIRIKTEKRDAIIRFENPQDIIQFFEFVTKFTNQKKKKDSD</sequence>
<gene>
    <name evidence="1" type="ORF">M0811_08355</name>
</gene>
<dbReference type="AlphaFoldDB" id="A0A9Q0LI53"/>
<name>A0A9Q0LI53_ANAIG</name>
<evidence type="ECO:0000313" key="1">
    <source>
        <dbReference type="EMBL" id="KAJ5073791.1"/>
    </source>
</evidence>
<proteinExistence type="predicted"/>
<dbReference type="Proteomes" id="UP001149090">
    <property type="component" value="Unassembled WGS sequence"/>
</dbReference>
<dbReference type="EMBL" id="JAPDFW010000072">
    <property type="protein sequence ID" value="KAJ5073791.1"/>
    <property type="molecule type" value="Genomic_DNA"/>
</dbReference>
<keyword evidence="2" id="KW-1185">Reference proteome</keyword>
<evidence type="ECO:0000313" key="2">
    <source>
        <dbReference type="Proteomes" id="UP001149090"/>
    </source>
</evidence>
<organism evidence="1 2">
    <name type="scientific">Anaeramoeba ignava</name>
    <name type="common">Anaerobic marine amoeba</name>
    <dbReference type="NCBI Taxonomy" id="1746090"/>
    <lineage>
        <taxon>Eukaryota</taxon>
        <taxon>Metamonada</taxon>
        <taxon>Anaeramoebidae</taxon>
        <taxon>Anaeramoeba</taxon>
    </lineage>
</organism>